<dbReference type="AlphaFoldDB" id="A0A3Q9GGU0"/>
<dbReference type="PANTHER" id="PTHR43806">
    <property type="entry name" value="PEPTIDASE S8"/>
    <property type="match status" value="1"/>
</dbReference>
<feature type="domain" description="Peptidase S8/S53" evidence="11">
    <location>
        <begin position="217"/>
        <end position="499"/>
    </location>
</feature>
<accession>A0A3Q9GGU0</accession>
<keyword evidence="3" id="KW-0964">Secreted</keyword>
<dbReference type="InterPro" id="IPR050131">
    <property type="entry name" value="Peptidase_S8_subtilisin-like"/>
</dbReference>
<evidence type="ECO:0000256" key="3">
    <source>
        <dbReference type="ARBA" id="ARBA00022525"/>
    </source>
</evidence>
<dbReference type="PROSITE" id="PS00138">
    <property type="entry name" value="SUBTILASE_SER"/>
    <property type="match status" value="1"/>
</dbReference>
<name>A0A3Q9GGU0_9ACTO</name>
<feature type="active site" description="Charge relay system" evidence="9">
    <location>
        <position position="287"/>
    </location>
</feature>
<evidence type="ECO:0000256" key="4">
    <source>
        <dbReference type="ARBA" id="ARBA00022670"/>
    </source>
</evidence>
<evidence type="ECO:0000256" key="1">
    <source>
        <dbReference type="ARBA" id="ARBA00004613"/>
    </source>
</evidence>
<dbReference type="PROSITE" id="PS00136">
    <property type="entry name" value="SUBTILASE_ASP"/>
    <property type="match status" value="1"/>
</dbReference>
<dbReference type="Proteomes" id="UP000275951">
    <property type="component" value="Chromosome"/>
</dbReference>
<dbReference type="Pfam" id="PF00082">
    <property type="entry name" value="Peptidase_S8"/>
    <property type="match status" value="1"/>
</dbReference>
<evidence type="ECO:0000256" key="10">
    <source>
        <dbReference type="RuleBase" id="RU003355"/>
    </source>
</evidence>
<comment type="subcellular location">
    <subcellularLocation>
        <location evidence="1">Secreted</location>
    </subcellularLocation>
</comment>
<dbReference type="InterPro" id="IPR023827">
    <property type="entry name" value="Peptidase_S8_Asp-AS"/>
</dbReference>
<evidence type="ECO:0000313" key="12">
    <source>
        <dbReference type="EMBL" id="AZR07654.1"/>
    </source>
</evidence>
<dbReference type="EMBL" id="CP033905">
    <property type="protein sequence ID" value="AZR07654.1"/>
    <property type="molecule type" value="Genomic_DNA"/>
</dbReference>
<dbReference type="GO" id="GO:0006508">
    <property type="term" value="P:proteolysis"/>
    <property type="evidence" value="ECO:0007669"/>
    <property type="project" value="UniProtKB-KW"/>
</dbReference>
<reference evidence="12 13" key="1">
    <citation type="submission" date="2018-11" db="EMBL/GenBank/DDBJ databases">
        <title>Multidrug-resistant genes are associated with an 42-kb island TGI1 carrying a complex class 1 integron in a Trueperella pyogenes.</title>
        <authorList>
            <person name="Dong W."/>
        </authorList>
    </citation>
    <scope>NUCLEOTIDE SEQUENCE [LARGE SCALE GENOMIC DNA]</scope>
    <source>
        <strain evidence="12 13">TP4</strain>
    </source>
</reference>
<evidence type="ECO:0000256" key="2">
    <source>
        <dbReference type="ARBA" id="ARBA00011073"/>
    </source>
</evidence>
<evidence type="ECO:0000256" key="6">
    <source>
        <dbReference type="ARBA" id="ARBA00022801"/>
    </source>
</evidence>
<dbReference type="InterPro" id="IPR034176">
    <property type="entry name" value="Peptidases_S8_13"/>
</dbReference>
<feature type="active site" description="Charge relay system" evidence="9">
    <location>
        <position position="465"/>
    </location>
</feature>
<dbReference type="PROSITE" id="PS00137">
    <property type="entry name" value="SUBTILASE_HIS"/>
    <property type="match status" value="1"/>
</dbReference>
<feature type="active site" description="Charge relay system" evidence="9">
    <location>
        <position position="226"/>
    </location>
</feature>
<dbReference type="GO" id="GO:0004252">
    <property type="term" value="F:serine-type endopeptidase activity"/>
    <property type="evidence" value="ECO:0007669"/>
    <property type="project" value="UniProtKB-UniRule"/>
</dbReference>
<sequence>MTFLQKPLSDSPRKDYDLANKISQFCYYTQIGQIDGGGLSMSKYAYRTIAAACTGAGALLFSALVAQPAALAADDKDSPVLSGEVVVKYKDGTEAAEAIEQTQSPGQAHENLPTEEKERIKEAVEDEGAELTDAKAHADGAVTISLDKKLSESDIDSLVGKLQDNKDVEFVEPVYIAQPFQVNREEVDRGKYTSYQWSLRNGIGGINADEAWHFSKGKDVTVAVLDTGIVDHPEFTGKLLQGADMISNSFRSRDGDGRDMDPRDEGDWMHAYECGYWPKQDRPSSWHGTHVSGIVGATQDEQGIDGVAPEAKIVPVRVLGRCGGTSTDIADGITWASGGDVPGLARNQNPAKVINLSLGGDAYQCPQIYQNAIDAAIQRGATIVVAAGNEHANARETTPANCRGVITVGATGAHGEQSAYSNFGDVVDLSAPGGNGSRQNQILSAGNMSRTTPTEANYIWQQGTSQATPHVSGVAALMLSKFPQMTPEQVRQSLVNSTKPVQSCPRGGCGRGILDAPAALQYASRLVGQPLTTIDEATQPTQPVDVPVAQPDPTQPVDVQPAPRDEHRAAERARMSIDNWVLDAGQSTTVRGMGFEPGEEVVAYVDSFSRPLGSSYADSRGELYAEFAPSQSLKVGYHVMFLTGKTSGKVAGARFYYSGN</sequence>
<dbReference type="InterPro" id="IPR015500">
    <property type="entry name" value="Peptidase_S8_subtilisin-rel"/>
</dbReference>
<organism evidence="12 13">
    <name type="scientific">Trueperella pyogenes</name>
    <dbReference type="NCBI Taxonomy" id="1661"/>
    <lineage>
        <taxon>Bacteria</taxon>
        <taxon>Bacillati</taxon>
        <taxon>Actinomycetota</taxon>
        <taxon>Actinomycetes</taxon>
        <taxon>Actinomycetales</taxon>
        <taxon>Actinomycetaceae</taxon>
        <taxon>Trueperella</taxon>
    </lineage>
</organism>
<dbReference type="InterPro" id="IPR036852">
    <property type="entry name" value="Peptidase_S8/S53_dom_sf"/>
</dbReference>
<evidence type="ECO:0000256" key="5">
    <source>
        <dbReference type="ARBA" id="ARBA00022729"/>
    </source>
</evidence>
<protein>
    <recommendedName>
        <fullName evidence="11">Peptidase S8/S53 domain-containing protein</fullName>
    </recommendedName>
</protein>
<comment type="similarity">
    <text evidence="2 9 10">Belongs to the peptidase S8 family.</text>
</comment>
<evidence type="ECO:0000256" key="9">
    <source>
        <dbReference type="PROSITE-ProRule" id="PRU01240"/>
    </source>
</evidence>
<keyword evidence="5" id="KW-0732">Signal</keyword>
<dbReference type="PRINTS" id="PR00723">
    <property type="entry name" value="SUBTILISIN"/>
</dbReference>
<dbReference type="InterPro" id="IPR023828">
    <property type="entry name" value="Peptidase_S8_Ser-AS"/>
</dbReference>
<dbReference type="Gene3D" id="3.40.50.200">
    <property type="entry name" value="Peptidase S8/S53 domain"/>
    <property type="match status" value="1"/>
</dbReference>
<evidence type="ECO:0000256" key="7">
    <source>
        <dbReference type="ARBA" id="ARBA00022825"/>
    </source>
</evidence>
<dbReference type="GO" id="GO:0005576">
    <property type="term" value="C:extracellular region"/>
    <property type="evidence" value="ECO:0007669"/>
    <property type="project" value="UniProtKB-SubCell"/>
</dbReference>
<gene>
    <name evidence="12" type="ORF">EBQ10_10380</name>
</gene>
<dbReference type="PANTHER" id="PTHR43806:SF11">
    <property type="entry name" value="CEREVISIN-RELATED"/>
    <property type="match status" value="1"/>
</dbReference>
<dbReference type="CDD" id="cd07496">
    <property type="entry name" value="Peptidases_S8_13"/>
    <property type="match status" value="1"/>
</dbReference>
<keyword evidence="4 9" id="KW-0645">Protease</keyword>
<dbReference type="FunFam" id="3.40.50.200:FF:000022">
    <property type="entry name" value="Extracellular protease"/>
    <property type="match status" value="1"/>
</dbReference>
<keyword evidence="8" id="KW-0865">Zymogen</keyword>
<evidence type="ECO:0000256" key="8">
    <source>
        <dbReference type="ARBA" id="ARBA00023145"/>
    </source>
</evidence>
<keyword evidence="6 9" id="KW-0378">Hydrolase</keyword>
<proteinExistence type="inferred from homology"/>
<keyword evidence="7 9" id="KW-0720">Serine protease</keyword>
<dbReference type="InterPro" id="IPR000209">
    <property type="entry name" value="Peptidase_S8/S53_dom"/>
</dbReference>
<dbReference type="SUPFAM" id="SSF52743">
    <property type="entry name" value="Subtilisin-like"/>
    <property type="match status" value="1"/>
</dbReference>
<evidence type="ECO:0000259" key="11">
    <source>
        <dbReference type="Pfam" id="PF00082"/>
    </source>
</evidence>
<dbReference type="InterPro" id="IPR022398">
    <property type="entry name" value="Peptidase_S8_His-AS"/>
</dbReference>
<dbReference type="PROSITE" id="PS51892">
    <property type="entry name" value="SUBTILASE"/>
    <property type="match status" value="1"/>
</dbReference>
<evidence type="ECO:0000313" key="13">
    <source>
        <dbReference type="Proteomes" id="UP000275951"/>
    </source>
</evidence>